<evidence type="ECO:0000313" key="3">
    <source>
        <dbReference type="EMBL" id="CCI52343.1"/>
    </source>
</evidence>
<feature type="transmembrane region" description="Helical" evidence="2">
    <location>
        <begin position="58"/>
        <end position="80"/>
    </location>
</feature>
<keyword evidence="4" id="KW-1185">Reference proteome</keyword>
<proteinExistence type="predicted"/>
<dbReference type="AlphaFoldDB" id="A0A077MCB5"/>
<protein>
    <submittedName>
        <fullName evidence="3">Uncharacterized protein</fullName>
    </submittedName>
</protein>
<keyword evidence="2" id="KW-1133">Transmembrane helix</keyword>
<evidence type="ECO:0000313" key="4">
    <source>
        <dbReference type="Proteomes" id="UP000035720"/>
    </source>
</evidence>
<feature type="region of interest" description="Disordered" evidence="1">
    <location>
        <begin position="87"/>
        <end position="110"/>
    </location>
</feature>
<name>A0A077MCB5_9MICO</name>
<dbReference type="EMBL" id="CAJC01000068">
    <property type="protein sequence ID" value="CCI52343.1"/>
    <property type="molecule type" value="Genomic_DNA"/>
</dbReference>
<keyword evidence="2" id="KW-0472">Membrane</keyword>
<comment type="caution">
    <text evidence="3">The sequence shown here is derived from an EMBL/GenBank/DDBJ whole genome shotgun (WGS) entry which is preliminary data.</text>
</comment>
<evidence type="ECO:0000256" key="1">
    <source>
        <dbReference type="SAM" id="MobiDB-lite"/>
    </source>
</evidence>
<reference evidence="3 4" key="1">
    <citation type="journal article" date="2013" name="ISME J.">
        <title>A metabolic model for members of the genus Tetrasphaera involved in enhanced biological phosphorus removal.</title>
        <authorList>
            <person name="Kristiansen R."/>
            <person name="Nguyen H.T.T."/>
            <person name="Saunders A.M."/>
            <person name="Nielsen J.L."/>
            <person name="Wimmer R."/>
            <person name="Le V.Q."/>
            <person name="McIlroy S.J."/>
            <person name="Petrovski S."/>
            <person name="Seviour R.J."/>
            <person name="Calteau A."/>
            <person name="Nielsen K.L."/>
            <person name="Nielsen P.H."/>
        </authorList>
    </citation>
    <scope>NUCLEOTIDE SEQUENCE [LARGE SCALE GENOMIC DNA]</scope>
    <source>
        <strain evidence="3 4">Ben 74</strain>
    </source>
</reference>
<accession>A0A077MCB5</accession>
<dbReference type="RefSeq" id="WP_048544726.1">
    <property type="nucleotide sequence ID" value="NZ_HF571038.1"/>
</dbReference>
<dbReference type="Proteomes" id="UP000035720">
    <property type="component" value="Unassembled WGS sequence"/>
</dbReference>
<dbReference type="OrthoDB" id="9848879at2"/>
<sequence>MNHDEETLRELLHDAATQAPTFHGIRAYGAPPPATPIAVPPIPGGRVYAPPARRGIRWLVPAIAASVVAVVGAAGLAWFASAGSGVSSGEGPSMAATPAEGGVTAQTGDPGGGGMMSCVAAVNYRGRTYYGVGDVRRFPVGQALPEGASMPGCNDTGGAPEPATPLAAQSIPDVSPDKAIMTEGSIWVADLDAVPAEIKALLKPFVCTKSASVSQVTLLGSMGTPDSSGRLTPPYDMQAEVSADQGLDIGDLASVRIDLRMTAASQEPSDPMALQDAMMNQTPVPATFTCDGDTFVVEQIG</sequence>
<evidence type="ECO:0000256" key="2">
    <source>
        <dbReference type="SAM" id="Phobius"/>
    </source>
</evidence>
<organism evidence="3 4">
    <name type="scientific">Nostocoides jenkinsii Ben 74</name>
    <dbReference type="NCBI Taxonomy" id="1193518"/>
    <lineage>
        <taxon>Bacteria</taxon>
        <taxon>Bacillati</taxon>
        <taxon>Actinomycetota</taxon>
        <taxon>Actinomycetes</taxon>
        <taxon>Micrococcales</taxon>
        <taxon>Intrasporangiaceae</taxon>
        <taxon>Nostocoides</taxon>
    </lineage>
</organism>
<dbReference type="STRING" id="1193518.BN13_160025"/>
<gene>
    <name evidence="3" type="ORF">BN13_160025</name>
</gene>
<dbReference type="InterPro" id="IPR046248">
    <property type="entry name" value="DUF6281"/>
</dbReference>
<dbReference type="Pfam" id="PF19797">
    <property type="entry name" value="DUF6281"/>
    <property type="match status" value="1"/>
</dbReference>
<keyword evidence="2" id="KW-0812">Transmembrane</keyword>